<comment type="caution">
    <text evidence="2">The sequence shown here is derived from an EMBL/GenBank/DDBJ whole genome shotgun (WGS) entry which is preliminary data.</text>
</comment>
<evidence type="ECO:0000313" key="2">
    <source>
        <dbReference type="EMBL" id="PNO65465.1"/>
    </source>
</evidence>
<dbReference type="EMBL" id="JTBC02000006">
    <property type="protein sequence ID" value="PNO65465.1"/>
    <property type="molecule type" value="Genomic_DNA"/>
</dbReference>
<proteinExistence type="predicted"/>
<dbReference type="InterPro" id="IPR036471">
    <property type="entry name" value="Colicin_D_sf"/>
</dbReference>
<dbReference type="GO" id="GO:0015643">
    <property type="term" value="F:toxic substance binding"/>
    <property type="evidence" value="ECO:0007669"/>
    <property type="project" value="InterPro"/>
</dbReference>
<dbReference type="SUPFAM" id="SSF101125">
    <property type="entry name" value="Colicin D immunity protein"/>
    <property type="match status" value="1"/>
</dbReference>
<dbReference type="InterPro" id="IPR015287">
    <property type="entry name" value="Colicin_D_immunity_dom"/>
</dbReference>
<evidence type="ECO:0000259" key="1">
    <source>
        <dbReference type="Pfam" id="PF09204"/>
    </source>
</evidence>
<dbReference type="Pfam" id="PF09204">
    <property type="entry name" value="Colicin_immun"/>
    <property type="match status" value="1"/>
</dbReference>
<reference evidence="3" key="1">
    <citation type="submission" date="2017-12" db="EMBL/GenBank/DDBJ databases">
        <title>FDA dAtabase for Regulatory Grade micrObial Sequences (FDA-ARGOS): Supporting development and validation of Infectious Disease Dx tests.</title>
        <authorList>
            <person name="Campos J."/>
            <person name="Goldberg B."/>
            <person name="Tallon L."/>
            <person name="Sadzewicz L."/>
            <person name="Sengamalay N."/>
            <person name="Ott S."/>
            <person name="Godinez A."/>
            <person name="Nagaraj S."/>
            <person name="Vavikolanu K."/>
            <person name="Vyas G."/>
            <person name="Nadendla S."/>
            <person name="Aluvathingal J."/>
            <person name="Geyer C."/>
            <person name="Nandy P."/>
            <person name="Hobson J."/>
            <person name="Sichtig H."/>
        </authorList>
    </citation>
    <scope>NUCLEOTIDE SEQUENCE [LARGE SCALE GENOMIC DNA]</scope>
    <source>
        <strain evidence="3">FDAARGOS_79</strain>
    </source>
</reference>
<evidence type="ECO:0000313" key="3">
    <source>
        <dbReference type="Proteomes" id="UP000030378"/>
    </source>
</evidence>
<sequence length="90" mass="10428">MSIKLIDLTKDLVSSKVSPEDFESRFFKLWRDEGNSGVLAKDSKEISGCLYEIFDLAERYTSDPDRSSIEIDEKTLKKEAEVTLRKFKFI</sequence>
<dbReference type="RefSeq" id="WP_072270057.1">
    <property type="nucleotide sequence ID" value="NZ_CAYANP010000006.1"/>
</dbReference>
<organism evidence="2 3">
    <name type="scientific">Serratia marcescens</name>
    <dbReference type="NCBI Taxonomy" id="615"/>
    <lineage>
        <taxon>Bacteria</taxon>
        <taxon>Pseudomonadati</taxon>
        <taxon>Pseudomonadota</taxon>
        <taxon>Gammaproteobacteria</taxon>
        <taxon>Enterobacterales</taxon>
        <taxon>Yersiniaceae</taxon>
        <taxon>Serratia</taxon>
    </lineage>
</organism>
<dbReference type="GO" id="GO:0030153">
    <property type="term" value="P:bacteriocin immunity"/>
    <property type="evidence" value="ECO:0007669"/>
    <property type="project" value="InterPro"/>
</dbReference>
<name>A0AAP8PG55_SERMA</name>
<feature type="domain" description="Colicin D immunity protein" evidence="1">
    <location>
        <begin position="1"/>
        <end position="86"/>
    </location>
</feature>
<protein>
    <submittedName>
        <fullName evidence="2">Colicin immunity protein</fullName>
    </submittedName>
</protein>
<accession>A0AAP8PG55</accession>
<dbReference type="AlphaFoldDB" id="A0AAP8PG55"/>
<dbReference type="Proteomes" id="UP000030378">
    <property type="component" value="Unassembled WGS sequence"/>
</dbReference>
<dbReference type="Gene3D" id="1.20.120.650">
    <property type="entry name" value="Colicin D"/>
    <property type="match status" value="1"/>
</dbReference>
<gene>
    <name evidence="2" type="ORF">MC70_016835</name>
</gene>